<dbReference type="SUPFAM" id="SSF53254">
    <property type="entry name" value="Phosphoglycerate mutase-like"/>
    <property type="match status" value="1"/>
</dbReference>
<name>A0A8A4ZCH9_9MICO</name>
<evidence type="ECO:0000259" key="2">
    <source>
        <dbReference type="PROSITE" id="PS51462"/>
    </source>
</evidence>
<dbReference type="RefSeq" id="WP_227423994.1">
    <property type="nucleotide sequence ID" value="NZ_CP071868.1"/>
</dbReference>
<dbReference type="PROSITE" id="PS00893">
    <property type="entry name" value="NUDIX_BOX"/>
    <property type="match status" value="1"/>
</dbReference>
<dbReference type="InterPro" id="IPR051325">
    <property type="entry name" value="Nudix_hydrolase_domain"/>
</dbReference>
<keyword evidence="4" id="KW-1185">Reference proteome</keyword>
<keyword evidence="1" id="KW-0378">Hydrolase</keyword>
<dbReference type="Pfam" id="PF00300">
    <property type="entry name" value="His_Phos_1"/>
    <property type="match status" value="1"/>
</dbReference>
<dbReference type="InterPro" id="IPR013078">
    <property type="entry name" value="His_Pase_superF_clade-1"/>
</dbReference>
<dbReference type="Gene3D" id="3.90.79.10">
    <property type="entry name" value="Nucleoside Triphosphate Pyrophosphohydrolase"/>
    <property type="match status" value="1"/>
</dbReference>
<sequence>MSSSSSRSRPVQAAGALVWRVENGSLEVLLVHRPRYQDWSWPKGKLDPGESWPAAAAREVAEETGQPIVLGLPLTRLRYRLADGRAKHVHLWAARAATGADAPALAARLPVTPATTEEIDDLAWMSVEKAERSLTRSADAEPLATLVHLHAKGRLDTSVLIVARHARATSRSSWKGDETDRPLTPAGRRQADALVPVLAAFGVHEVVTSAWERCASTIDPYARAAGLTPGYSELTEAAHERSPGRVAAEVHRFLEAGRDVVMCTHRPVLPTVLDVLGQHSRRPVASALPTSDPYLRPAGLLVAHVGQTPKGARVLGVEQHRPGAAVEAS</sequence>
<dbReference type="PANTHER" id="PTHR21340">
    <property type="entry name" value="DIADENOSINE 5,5-P1,P4-TETRAPHOSPHATE PYROPHOSPHOHYDROLASE MUTT"/>
    <property type="match status" value="1"/>
</dbReference>
<dbReference type="CDD" id="cd07040">
    <property type="entry name" value="HP"/>
    <property type="match status" value="1"/>
</dbReference>
<dbReference type="Proteomes" id="UP000663937">
    <property type="component" value="Chromosome"/>
</dbReference>
<dbReference type="SMART" id="SM00855">
    <property type="entry name" value="PGAM"/>
    <property type="match status" value="1"/>
</dbReference>
<feature type="domain" description="Nudix hydrolase" evidence="2">
    <location>
        <begin position="9"/>
        <end position="148"/>
    </location>
</feature>
<evidence type="ECO:0000313" key="3">
    <source>
        <dbReference type="EMBL" id="QTE29700.1"/>
    </source>
</evidence>
<dbReference type="AlphaFoldDB" id="A0A8A4ZCH9"/>
<organism evidence="3 4">
    <name type="scientific">Pengzhenrongella sicca</name>
    <dbReference type="NCBI Taxonomy" id="2819238"/>
    <lineage>
        <taxon>Bacteria</taxon>
        <taxon>Bacillati</taxon>
        <taxon>Actinomycetota</taxon>
        <taxon>Actinomycetes</taxon>
        <taxon>Micrococcales</taxon>
        <taxon>Pengzhenrongella</taxon>
    </lineage>
</organism>
<evidence type="ECO:0000256" key="1">
    <source>
        <dbReference type="ARBA" id="ARBA00022801"/>
    </source>
</evidence>
<dbReference type="InterPro" id="IPR029033">
    <property type="entry name" value="His_PPase_superfam"/>
</dbReference>
<protein>
    <submittedName>
        <fullName evidence="3">NUDIX domain-containing protein</fullName>
    </submittedName>
</protein>
<dbReference type="SUPFAM" id="SSF55811">
    <property type="entry name" value="Nudix"/>
    <property type="match status" value="1"/>
</dbReference>
<reference evidence="3" key="1">
    <citation type="submission" date="2021-03" db="EMBL/GenBank/DDBJ databases">
        <title>Pengzhenrongella sicca gen. nov., sp. nov., a new member of suborder Micrococcineae isolated from High-Arctic tundra soil.</title>
        <authorList>
            <person name="Peng F."/>
        </authorList>
    </citation>
    <scope>NUCLEOTIDE SEQUENCE</scope>
    <source>
        <strain evidence="3">LRZ-2</strain>
    </source>
</reference>
<dbReference type="GO" id="GO:0004081">
    <property type="term" value="F:bis(5'-nucleosyl)-tetraphosphatase (asymmetrical) activity"/>
    <property type="evidence" value="ECO:0007669"/>
    <property type="project" value="TreeGrafter"/>
</dbReference>
<evidence type="ECO:0000313" key="4">
    <source>
        <dbReference type="Proteomes" id="UP000663937"/>
    </source>
</evidence>
<dbReference type="GO" id="GO:0006167">
    <property type="term" value="P:AMP biosynthetic process"/>
    <property type="evidence" value="ECO:0007669"/>
    <property type="project" value="TreeGrafter"/>
</dbReference>
<dbReference type="Gene3D" id="3.40.50.1240">
    <property type="entry name" value="Phosphoglycerate mutase-like"/>
    <property type="match status" value="1"/>
</dbReference>
<proteinExistence type="predicted"/>
<dbReference type="EMBL" id="CP071868">
    <property type="protein sequence ID" value="QTE29700.1"/>
    <property type="molecule type" value="Genomic_DNA"/>
</dbReference>
<gene>
    <name evidence="3" type="ORF">J4E96_01195</name>
</gene>
<dbReference type="InterPro" id="IPR000086">
    <property type="entry name" value="NUDIX_hydrolase_dom"/>
</dbReference>
<dbReference type="CDD" id="cd03673">
    <property type="entry name" value="NUDIX_Ap6A_hydrolase"/>
    <property type="match status" value="1"/>
</dbReference>
<dbReference type="InterPro" id="IPR015797">
    <property type="entry name" value="NUDIX_hydrolase-like_dom_sf"/>
</dbReference>
<accession>A0A8A4ZCH9</accession>
<dbReference type="PANTHER" id="PTHR21340:SF0">
    <property type="entry name" value="BIS(5'-NUCLEOSYL)-TETRAPHOSPHATASE [ASYMMETRICAL]"/>
    <property type="match status" value="1"/>
</dbReference>
<dbReference type="InterPro" id="IPR020084">
    <property type="entry name" value="NUDIX_hydrolase_CS"/>
</dbReference>
<dbReference type="PROSITE" id="PS51462">
    <property type="entry name" value="NUDIX"/>
    <property type="match status" value="1"/>
</dbReference>
<dbReference type="Pfam" id="PF00293">
    <property type="entry name" value="NUDIX"/>
    <property type="match status" value="1"/>
</dbReference>
<dbReference type="KEGG" id="psic:J4E96_01195"/>
<dbReference type="GO" id="GO:0006754">
    <property type="term" value="P:ATP biosynthetic process"/>
    <property type="evidence" value="ECO:0007669"/>
    <property type="project" value="TreeGrafter"/>
</dbReference>